<gene>
    <name evidence="7" type="primary">rpsN</name>
    <name evidence="9" type="ORF">SAMN05428964_1011080</name>
    <name evidence="8" type="ORF">TH44_18290</name>
</gene>
<evidence type="ECO:0000313" key="9">
    <source>
        <dbReference type="EMBL" id="SOB94511.1"/>
    </source>
</evidence>
<name>A0A154KWP9_9PROT</name>
<dbReference type="GO" id="GO:0015935">
    <property type="term" value="C:small ribosomal subunit"/>
    <property type="evidence" value="ECO:0007669"/>
    <property type="project" value="TreeGrafter"/>
</dbReference>
<accession>A0A154KWP9</accession>
<evidence type="ECO:0000313" key="8">
    <source>
        <dbReference type="EMBL" id="RCK47606.1"/>
    </source>
</evidence>
<dbReference type="GO" id="GO:0006412">
    <property type="term" value="P:translation"/>
    <property type="evidence" value="ECO:0007669"/>
    <property type="project" value="UniProtKB-UniRule"/>
</dbReference>
<dbReference type="RefSeq" id="WP_062952335.1">
    <property type="nucleotide sequence ID" value="NZ_JALLPZ010000001.1"/>
</dbReference>
<evidence type="ECO:0000256" key="7">
    <source>
        <dbReference type="HAMAP-Rule" id="MF_00537"/>
    </source>
</evidence>
<dbReference type="InterPro" id="IPR018271">
    <property type="entry name" value="Ribosomal_uS14_CS"/>
</dbReference>
<evidence type="ECO:0000256" key="1">
    <source>
        <dbReference type="ARBA" id="ARBA00003686"/>
    </source>
</evidence>
<dbReference type="NCBIfam" id="NF006477">
    <property type="entry name" value="PRK08881.1"/>
    <property type="match status" value="1"/>
</dbReference>
<evidence type="ECO:0000256" key="3">
    <source>
        <dbReference type="ARBA" id="ARBA00022980"/>
    </source>
</evidence>
<evidence type="ECO:0000313" key="11">
    <source>
        <dbReference type="Proteomes" id="UP000252266"/>
    </source>
</evidence>
<protein>
    <recommendedName>
        <fullName evidence="5 7">Small ribosomal subunit protein uS14</fullName>
    </recommendedName>
</protein>
<dbReference type="FunFam" id="1.10.287.1480:FF:000001">
    <property type="entry name" value="30S ribosomal protein S14"/>
    <property type="match status" value="1"/>
</dbReference>
<dbReference type="GO" id="GO:0003735">
    <property type="term" value="F:structural constituent of ribosome"/>
    <property type="evidence" value="ECO:0007669"/>
    <property type="project" value="InterPro"/>
</dbReference>
<dbReference type="PANTHER" id="PTHR19836">
    <property type="entry name" value="30S RIBOSOMAL PROTEIN S14"/>
    <property type="match status" value="1"/>
</dbReference>
<dbReference type="InterPro" id="IPR001209">
    <property type="entry name" value="Ribosomal_uS14"/>
</dbReference>
<keyword evidence="7" id="KW-0699">rRNA-binding</keyword>
<keyword evidence="4 7" id="KW-0687">Ribonucleoprotein</keyword>
<keyword evidence="7" id="KW-0694">RNA-binding</keyword>
<evidence type="ECO:0000313" key="10">
    <source>
        <dbReference type="Proteomes" id="UP000219068"/>
    </source>
</evidence>
<evidence type="ECO:0000256" key="5">
    <source>
        <dbReference type="ARBA" id="ARBA00035167"/>
    </source>
</evidence>
<dbReference type="Proteomes" id="UP000219068">
    <property type="component" value="Unassembled WGS sequence"/>
</dbReference>
<evidence type="ECO:0000256" key="6">
    <source>
        <dbReference type="ARBA" id="ARBA00047110"/>
    </source>
</evidence>
<dbReference type="HAMAP" id="MF_00537">
    <property type="entry name" value="Ribosomal_uS14_1"/>
    <property type="match status" value="1"/>
</dbReference>
<dbReference type="GO" id="GO:0005737">
    <property type="term" value="C:cytoplasm"/>
    <property type="evidence" value="ECO:0007669"/>
    <property type="project" value="UniProtKB-ARBA"/>
</dbReference>
<dbReference type="PANTHER" id="PTHR19836:SF19">
    <property type="entry name" value="SMALL RIBOSOMAL SUBUNIT PROTEIN US14M"/>
    <property type="match status" value="1"/>
</dbReference>
<sequence length="101" mass="11529">MAKKSAVQRELKRERLAKQHAAKRAALKAVISNRETSPEDRIAAVIKLAQLPRNSARIRQRIRCQVSGRPRGVYRKFRLSRIALRELASRGQIPGMVKSSW</sequence>
<comment type="subunit">
    <text evidence="6 7">Part of the 30S ribosomal subunit. Contacts proteins S3 and S10.</text>
</comment>
<dbReference type="AlphaFoldDB" id="A0A154KWP9"/>
<dbReference type="PROSITE" id="PS00527">
    <property type="entry name" value="RIBOSOMAL_S14"/>
    <property type="match status" value="1"/>
</dbReference>
<dbReference type="InterPro" id="IPR023036">
    <property type="entry name" value="Ribosomal_uS14_bac/plastid"/>
</dbReference>
<evidence type="ECO:0000256" key="2">
    <source>
        <dbReference type="ARBA" id="ARBA00009083"/>
    </source>
</evidence>
<reference evidence="9 10" key="2">
    <citation type="submission" date="2017-08" db="EMBL/GenBank/DDBJ databases">
        <authorList>
            <person name="de Groot N.N."/>
        </authorList>
    </citation>
    <scope>NUCLEOTIDE SEQUENCE [LARGE SCALE GENOMIC DNA]</scope>
    <source>
        <strain evidence="9 10">USBA 78</strain>
    </source>
</reference>
<keyword evidence="3 7" id="KW-0689">Ribosomal protein</keyword>
<comment type="similarity">
    <text evidence="2 7">Belongs to the universal ribosomal protein uS14 family.</text>
</comment>
<dbReference type="Proteomes" id="UP000252266">
    <property type="component" value="Unassembled WGS sequence"/>
</dbReference>
<evidence type="ECO:0000256" key="4">
    <source>
        <dbReference type="ARBA" id="ARBA00023274"/>
    </source>
</evidence>
<comment type="function">
    <text evidence="1 7">Binds 16S rRNA, required for the assembly of 30S particles and may also be responsible for determining the conformation of the 16S rRNA at the A site.</text>
</comment>
<dbReference type="Gene3D" id="1.10.287.1480">
    <property type="match status" value="1"/>
</dbReference>
<dbReference type="EMBL" id="JPWJ01000010">
    <property type="protein sequence ID" value="RCK47606.1"/>
    <property type="molecule type" value="Genomic_DNA"/>
</dbReference>
<proteinExistence type="inferred from homology"/>
<organism evidence="8 11">
    <name type="scientific">Thalassospira xiamenensis</name>
    <dbReference type="NCBI Taxonomy" id="220697"/>
    <lineage>
        <taxon>Bacteria</taxon>
        <taxon>Pseudomonadati</taxon>
        <taxon>Pseudomonadota</taxon>
        <taxon>Alphaproteobacteria</taxon>
        <taxon>Rhodospirillales</taxon>
        <taxon>Thalassospiraceae</taxon>
        <taxon>Thalassospira</taxon>
    </lineage>
</organism>
<dbReference type="SUPFAM" id="SSF57716">
    <property type="entry name" value="Glucocorticoid receptor-like (DNA-binding domain)"/>
    <property type="match status" value="1"/>
</dbReference>
<dbReference type="Pfam" id="PF00253">
    <property type="entry name" value="Ribosomal_S14"/>
    <property type="match status" value="1"/>
</dbReference>
<reference evidence="8 11" key="1">
    <citation type="submission" date="2014-07" db="EMBL/GenBank/DDBJ databases">
        <title>Draft genome sequence of Thalassospira xiamenensis IB13.</title>
        <authorList>
            <person name="Lai Q."/>
            <person name="Shao Z."/>
        </authorList>
    </citation>
    <scope>NUCLEOTIDE SEQUENCE [LARGE SCALE GENOMIC DNA]</scope>
    <source>
        <strain evidence="8 11">IB13</strain>
    </source>
</reference>
<dbReference type="GO" id="GO:0019843">
    <property type="term" value="F:rRNA binding"/>
    <property type="evidence" value="ECO:0007669"/>
    <property type="project" value="UniProtKB-UniRule"/>
</dbReference>
<dbReference type="EMBL" id="OBMM01000001">
    <property type="protein sequence ID" value="SOB94511.1"/>
    <property type="molecule type" value="Genomic_DNA"/>
</dbReference>